<keyword evidence="9" id="KW-1185">Reference proteome</keyword>
<dbReference type="OrthoDB" id="9805202at2"/>
<feature type="domain" description="Cytochrome c" evidence="7">
    <location>
        <begin position="114"/>
        <end position="296"/>
    </location>
</feature>
<dbReference type="Proteomes" id="UP000184543">
    <property type="component" value="Unassembled WGS sequence"/>
</dbReference>
<dbReference type="Gene3D" id="1.10.760.10">
    <property type="entry name" value="Cytochrome c-like domain"/>
    <property type="match status" value="1"/>
</dbReference>
<feature type="signal peptide" evidence="6">
    <location>
        <begin position="1"/>
        <end position="21"/>
    </location>
</feature>
<feature type="chain" id="PRO_5009917156" evidence="6">
    <location>
        <begin position="22"/>
        <end position="486"/>
    </location>
</feature>
<reference evidence="9" key="1">
    <citation type="submission" date="2016-11" db="EMBL/GenBank/DDBJ databases">
        <authorList>
            <person name="Varghese N."/>
            <person name="Submissions S."/>
        </authorList>
    </citation>
    <scope>NUCLEOTIDE SEQUENCE [LARGE SCALE GENOMIC DNA]</scope>
    <source>
        <strain evidence="9">DSM 19858</strain>
    </source>
</reference>
<dbReference type="EMBL" id="FQYU01000002">
    <property type="protein sequence ID" value="SHI87274.1"/>
    <property type="molecule type" value="Genomic_DNA"/>
</dbReference>
<evidence type="ECO:0000256" key="4">
    <source>
        <dbReference type="PROSITE-ProRule" id="PRU00433"/>
    </source>
</evidence>
<dbReference type="PANTHER" id="PTHR30600:SF9">
    <property type="entry name" value="BLR7738 PROTEIN"/>
    <property type="match status" value="1"/>
</dbReference>
<evidence type="ECO:0000313" key="9">
    <source>
        <dbReference type="Proteomes" id="UP000184543"/>
    </source>
</evidence>
<evidence type="ECO:0000256" key="5">
    <source>
        <dbReference type="SAM" id="MobiDB-lite"/>
    </source>
</evidence>
<dbReference type="Pfam" id="PF21419">
    <property type="entry name" value="RoxA-like_Cyt-c"/>
    <property type="match status" value="1"/>
</dbReference>
<keyword evidence="3 4" id="KW-0408">Iron</keyword>
<dbReference type="AlphaFoldDB" id="A0A1M6EP47"/>
<dbReference type="InterPro" id="IPR051395">
    <property type="entry name" value="Cytochrome_c_Peroxidase/MauG"/>
</dbReference>
<evidence type="ECO:0000259" key="7">
    <source>
        <dbReference type="PROSITE" id="PS51007"/>
    </source>
</evidence>
<gene>
    <name evidence="8" type="ORF">SAMN04488513_102130</name>
</gene>
<evidence type="ECO:0000256" key="6">
    <source>
        <dbReference type="SAM" id="SignalP"/>
    </source>
</evidence>
<feature type="region of interest" description="Disordered" evidence="5">
    <location>
        <begin position="22"/>
        <end position="46"/>
    </location>
</feature>
<feature type="domain" description="Cytochrome c" evidence="7">
    <location>
        <begin position="307"/>
        <end position="486"/>
    </location>
</feature>
<protein>
    <submittedName>
        <fullName evidence="8">Cytochrome c</fullName>
    </submittedName>
</protein>
<dbReference type="PROSITE" id="PS51007">
    <property type="entry name" value="CYTC"/>
    <property type="match status" value="2"/>
</dbReference>
<evidence type="ECO:0000313" key="8">
    <source>
        <dbReference type="EMBL" id="SHI87274.1"/>
    </source>
</evidence>
<name>A0A1M6EP47_9FLAO</name>
<keyword evidence="1 4" id="KW-0349">Heme</keyword>
<dbReference type="RefSeq" id="WP_094766577.1">
    <property type="nucleotide sequence ID" value="NZ_FQYU01000002.1"/>
</dbReference>
<evidence type="ECO:0000256" key="2">
    <source>
        <dbReference type="ARBA" id="ARBA00022723"/>
    </source>
</evidence>
<dbReference type="GO" id="GO:0009055">
    <property type="term" value="F:electron transfer activity"/>
    <property type="evidence" value="ECO:0007669"/>
    <property type="project" value="InterPro"/>
</dbReference>
<keyword evidence="6" id="KW-0732">Signal</keyword>
<sequence>MNRFRTLFVVLAFSTTFLSCSSDGDGPLAPDTETPTPDPVPDPDPDTILEVDAIPPSTQRQGDPSTGYQYLVSGEYMSSGVPYNAYIAANGESSDNLLGRTGDNAVIVYDYTTATASNGTRVVSPNCMACHADFLNDELIIGLGNHSSDYTSNRANTIATASSVIALIYGEDSKEWEAYDQFRKGILAIGPKTMTETRGANPADKITQVLISHRDKNTLEWSDDPLVEVGDEVIPTDVPAWWLLKKKNALFYTGLGRKDFCKSFIGSSLLTMTEIEKAQEVDEKMPDMLAYIYSLEPPPYPYDIDTGLSAQGKVIFGDNCVKCHGTYGEDESYPNLLVALNTIGTDPELSLHYTAPSEINDYFIDWFNNGWFGSYSEPLEVLAEGGYVAPPLDGIWATAPYFHNGSVPTLAEVLNSSERPTYWRRSFDSKDYDTQNLGWKYTIENQKTDKNTYDTTQKGYGNGGHTFADHLTEAERTALLEYLKTL</sequence>
<dbReference type="GO" id="GO:0004130">
    <property type="term" value="F:cytochrome-c peroxidase activity"/>
    <property type="evidence" value="ECO:0007669"/>
    <property type="project" value="TreeGrafter"/>
</dbReference>
<evidence type="ECO:0000256" key="3">
    <source>
        <dbReference type="ARBA" id="ARBA00023004"/>
    </source>
</evidence>
<dbReference type="InterPro" id="IPR009056">
    <property type="entry name" value="Cyt_c-like_dom"/>
</dbReference>
<dbReference type="PANTHER" id="PTHR30600">
    <property type="entry name" value="CYTOCHROME C PEROXIDASE-RELATED"/>
    <property type="match status" value="1"/>
</dbReference>
<dbReference type="GO" id="GO:0020037">
    <property type="term" value="F:heme binding"/>
    <property type="evidence" value="ECO:0007669"/>
    <property type="project" value="InterPro"/>
</dbReference>
<proteinExistence type="predicted"/>
<dbReference type="GO" id="GO:0046872">
    <property type="term" value="F:metal ion binding"/>
    <property type="evidence" value="ECO:0007669"/>
    <property type="project" value="UniProtKB-KW"/>
</dbReference>
<dbReference type="InterPro" id="IPR036909">
    <property type="entry name" value="Cyt_c-like_dom_sf"/>
</dbReference>
<organism evidence="8 9">
    <name type="scientific">Pseudozobellia thermophila</name>
    <dbReference type="NCBI Taxonomy" id="192903"/>
    <lineage>
        <taxon>Bacteria</taxon>
        <taxon>Pseudomonadati</taxon>
        <taxon>Bacteroidota</taxon>
        <taxon>Flavobacteriia</taxon>
        <taxon>Flavobacteriales</taxon>
        <taxon>Flavobacteriaceae</taxon>
        <taxon>Pseudozobellia</taxon>
    </lineage>
</organism>
<keyword evidence="2 4" id="KW-0479">Metal-binding</keyword>
<accession>A0A1M6EP47</accession>
<dbReference type="PROSITE" id="PS51257">
    <property type="entry name" value="PROKAR_LIPOPROTEIN"/>
    <property type="match status" value="1"/>
</dbReference>
<dbReference type="STRING" id="192903.SAMN04488513_102130"/>
<dbReference type="SUPFAM" id="SSF46626">
    <property type="entry name" value="Cytochrome c"/>
    <property type="match status" value="1"/>
</dbReference>
<evidence type="ECO:0000256" key="1">
    <source>
        <dbReference type="ARBA" id="ARBA00022617"/>
    </source>
</evidence>